<sequence>MSEGSYAQICKVLKSEHPKAKSGRNVASENVSLATPLRKTRRSASQIGSLRLQVVYKMTSEHANTFSGKLTEVQRAIQKVKDILYRVIQVSTPLEDCQKRFNNVVVELRKVASDAQQTAEGWRRIVSGLSPVSHKSATDKTREIDGLIQSTAFSNERRATTVVNQKWNQLEATLKTSGSLGFDLATLKGNFALLKGTTVFSDFYKEVEICASDLKRKVERHTISTESIEKASVWASEASNALQAFENTLKAIV</sequence>
<evidence type="ECO:0000313" key="1">
    <source>
        <dbReference type="EMBL" id="CAL1715641.1"/>
    </source>
</evidence>
<name>A0ABP1E6G0_9APHY</name>
<protein>
    <submittedName>
        <fullName evidence="1">Uncharacterized protein</fullName>
    </submittedName>
</protein>
<dbReference type="EMBL" id="OZ037951">
    <property type="protein sequence ID" value="CAL1715641.1"/>
    <property type="molecule type" value="Genomic_DNA"/>
</dbReference>
<gene>
    <name evidence="1" type="ORF">GFSPODELE1_LOCUS10338</name>
</gene>
<evidence type="ECO:0000313" key="2">
    <source>
        <dbReference type="Proteomes" id="UP001497453"/>
    </source>
</evidence>
<keyword evidence="2" id="KW-1185">Reference proteome</keyword>
<accession>A0ABP1E6G0</accession>
<organism evidence="1 2">
    <name type="scientific">Somion occarium</name>
    <dbReference type="NCBI Taxonomy" id="3059160"/>
    <lineage>
        <taxon>Eukaryota</taxon>
        <taxon>Fungi</taxon>
        <taxon>Dikarya</taxon>
        <taxon>Basidiomycota</taxon>
        <taxon>Agaricomycotina</taxon>
        <taxon>Agaricomycetes</taxon>
        <taxon>Polyporales</taxon>
        <taxon>Cerrenaceae</taxon>
        <taxon>Somion</taxon>
    </lineage>
</organism>
<dbReference type="Proteomes" id="UP001497453">
    <property type="component" value="Chromosome 8"/>
</dbReference>
<proteinExistence type="predicted"/>
<reference evidence="2" key="1">
    <citation type="submission" date="2024-04" db="EMBL/GenBank/DDBJ databases">
        <authorList>
            <person name="Shaw F."/>
            <person name="Minotto A."/>
        </authorList>
    </citation>
    <scope>NUCLEOTIDE SEQUENCE [LARGE SCALE GENOMIC DNA]</scope>
</reference>